<dbReference type="OrthoDB" id="3259161at2"/>
<feature type="domain" description="DUF1023" evidence="1">
    <location>
        <begin position="208"/>
        <end position="377"/>
    </location>
</feature>
<accession>A0A7W9E3V6</accession>
<dbReference type="InterPro" id="IPR010427">
    <property type="entry name" value="DUF1023"/>
</dbReference>
<gene>
    <name evidence="2" type="ORF">BJ997_002106</name>
</gene>
<dbReference type="SUPFAM" id="SSF53474">
    <property type="entry name" value="alpha/beta-Hydrolases"/>
    <property type="match status" value="1"/>
</dbReference>
<dbReference type="EMBL" id="JACHBQ010000001">
    <property type="protein sequence ID" value="MBB5641558.1"/>
    <property type="molecule type" value="Genomic_DNA"/>
</dbReference>
<comment type="caution">
    <text evidence="2">The sequence shown here is derived from an EMBL/GenBank/DDBJ whole genome shotgun (WGS) entry which is preliminary data.</text>
</comment>
<dbReference type="AlphaFoldDB" id="A0A7W9E3V6"/>
<proteinExistence type="predicted"/>
<dbReference type="RefSeq" id="WP_052542264.1">
    <property type="nucleotide sequence ID" value="NZ_JACHBQ010000001.1"/>
</dbReference>
<protein>
    <recommendedName>
        <fullName evidence="1">DUF1023 domain-containing protein</fullName>
    </recommendedName>
</protein>
<name>A0A7W9E3V6_9MICO</name>
<evidence type="ECO:0000259" key="1">
    <source>
        <dbReference type="Pfam" id="PF06259"/>
    </source>
</evidence>
<dbReference type="Proteomes" id="UP000561726">
    <property type="component" value="Unassembled WGS sequence"/>
</dbReference>
<evidence type="ECO:0000313" key="2">
    <source>
        <dbReference type="EMBL" id="MBB5641558.1"/>
    </source>
</evidence>
<dbReference type="InterPro" id="IPR029058">
    <property type="entry name" value="AB_hydrolase_fold"/>
</dbReference>
<organism evidence="2 3">
    <name type="scientific">Cryobacterium roopkundense</name>
    <dbReference type="NCBI Taxonomy" id="1001240"/>
    <lineage>
        <taxon>Bacteria</taxon>
        <taxon>Bacillati</taxon>
        <taxon>Actinomycetota</taxon>
        <taxon>Actinomycetes</taxon>
        <taxon>Micrococcales</taxon>
        <taxon>Microbacteriaceae</taxon>
        <taxon>Cryobacterium</taxon>
    </lineage>
</organism>
<dbReference type="Pfam" id="PF06259">
    <property type="entry name" value="Abhydrolase_8"/>
    <property type="match status" value="1"/>
</dbReference>
<evidence type="ECO:0000313" key="3">
    <source>
        <dbReference type="Proteomes" id="UP000561726"/>
    </source>
</evidence>
<reference evidence="2 3" key="1">
    <citation type="submission" date="2020-08" db="EMBL/GenBank/DDBJ databases">
        <title>Sequencing the genomes of 1000 actinobacteria strains.</title>
        <authorList>
            <person name="Klenk H.-P."/>
        </authorList>
    </citation>
    <scope>NUCLEOTIDE SEQUENCE [LARGE SCALE GENOMIC DNA]</scope>
    <source>
        <strain evidence="2 3">DSM 21065</strain>
    </source>
</reference>
<sequence length="449" mass="46791">MVTVLISLALGGANETLGAPEIVSVSLQSASGAITPDQGVDPRAVPLWRQVSTESRVSVSVDGEVLAARPATGIAALDGLARLTPAELVAFVAAHPTHIDTILTSPPAAAAVTGWWQGLDAAARAELATDVPQLVGNLDGVPLVERGQANLRYLGDAVSSATSKLTEVQERSSRSTLNRELSIMKQIQQALLPPCAAPARTLVLLDLADGGRAAIALGNPDTADFVSYLVPGMNYGVQEQLVNWSHTAEDLYAEQKNVLREQAAAHHTSVPSIATIAWIGYETPSLFSVGGLDRAEVGADFLEDSWNGIRSSRGDSQPFLSVFAHSYGTLVSLEALSRGSVEVDALVMVGSPGSSAQSIDRLDVADGNVYVGEADWDPAVNSGFFGSDPGATSYGARTLAVDGGTDTVTGRELSKSWGHNDYFTAGSESLRNMALIGTNNAALVTNASE</sequence>